<feature type="non-terminal residue" evidence="1">
    <location>
        <position position="142"/>
    </location>
</feature>
<dbReference type="OrthoDB" id="6617419at2759"/>
<reference evidence="1 2" key="1">
    <citation type="submission" date="2019-08" db="EMBL/GenBank/DDBJ databases">
        <title>Whole genome of Aphis craccivora.</title>
        <authorList>
            <person name="Voronova N.V."/>
            <person name="Shulinski R.S."/>
            <person name="Bandarenka Y.V."/>
            <person name="Zhorov D.G."/>
            <person name="Warner D."/>
        </authorList>
    </citation>
    <scope>NUCLEOTIDE SEQUENCE [LARGE SCALE GENOMIC DNA]</scope>
    <source>
        <strain evidence="1">180601</strain>
        <tissue evidence="1">Whole Body</tissue>
    </source>
</reference>
<dbReference type="Proteomes" id="UP000478052">
    <property type="component" value="Unassembled WGS sequence"/>
</dbReference>
<protein>
    <submittedName>
        <fullName evidence="1">Uncharacterized protein</fullName>
    </submittedName>
</protein>
<comment type="caution">
    <text evidence="1">The sequence shown here is derived from an EMBL/GenBank/DDBJ whole genome shotgun (WGS) entry which is preliminary data.</text>
</comment>
<keyword evidence="2" id="KW-1185">Reference proteome</keyword>
<name>A0A6G0VM50_APHCR</name>
<proteinExistence type="predicted"/>
<evidence type="ECO:0000313" key="1">
    <source>
        <dbReference type="EMBL" id="KAF0701487.1"/>
    </source>
</evidence>
<organism evidence="1 2">
    <name type="scientific">Aphis craccivora</name>
    <name type="common">Cowpea aphid</name>
    <dbReference type="NCBI Taxonomy" id="307492"/>
    <lineage>
        <taxon>Eukaryota</taxon>
        <taxon>Metazoa</taxon>
        <taxon>Ecdysozoa</taxon>
        <taxon>Arthropoda</taxon>
        <taxon>Hexapoda</taxon>
        <taxon>Insecta</taxon>
        <taxon>Pterygota</taxon>
        <taxon>Neoptera</taxon>
        <taxon>Paraneoptera</taxon>
        <taxon>Hemiptera</taxon>
        <taxon>Sternorrhyncha</taxon>
        <taxon>Aphidomorpha</taxon>
        <taxon>Aphidoidea</taxon>
        <taxon>Aphididae</taxon>
        <taxon>Aphidini</taxon>
        <taxon>Aphis</taxon>
        <taxon>Aphis</taxon>
    </lineage>
</organism>
<gene>
    <name evidence="1" type="ORF">FWK35_00037370</name>
</gene>
<sequence>SDLSNSTIAVVQNVKKEKFSDESIKWFKSKILNGNKNIQHALNGGEVVICGRGSLKENSGQHFLPLLPPCARLCSMNDLYNNIIKRTTQLKENGYQIEKMWSCKWRKHADYKQLMQYPDDVIEPLNSRDAFFGGRTNATKLM</sequence>
<dbReference type="EMBL" id="VUJU01014717">
    <property type="protein sequence ID" value="KAF0701487.1"/>
    <property type="molecule type" value="Genomic_DNA"/>
</dbReference>
<evidence type="ECO:0000313" key="2">
    <source>
        <dbReference type="Proteomes" id="UP000478052"/>
    </source>
</evidence>
<accession>A0A6G0VM50</accession>
<dbReference type="AlphaFoldDB" id="A0A6G0VM50"/>
<feature type="non-terminal residue" evidence="1">
    <location>
        <position position="1"/>
    </location>
</feature>